<evidence type="ECO:0000256" key="2">
    <source>
        <dbReference type="SAM" id="MobiDB-lite"/>
    </source>
</evidence>
<feature type="region of interest" description="Disordered" evidence="2">
    <location>
        <begin position="88"/>
        <end position="140"/>
    </location>
</feature>
<dbReference type="GO" id="GO:0005930">
    <property type="term" value="C:axoneme"/>
    <property type="evidence" value="ECO:0007669"/>
    <property type="project" value="UniProtKB-SubCell"/>
</dbReference>
<accession>A0A7S3RAU1</accession>
<evidence type="ECO:0000256" key="1">
    <source>
        <dbReference type="ARBA" id="ARBA00004430"/>
    </source>
</evidence>
<comment type="subcellular location">
    <subcellularLocation>
        <location evidence="1">Cytoplasm</location>
        <location evidence="1">Cytoskeleton</location>
        <location evidence="1">Cilium axoneme</location>
    </subcellularLocation>
</comment>
<evidence type="ECO:0008006" key="4">
    <source>
        <dbReference type="Google" id="ProtNLM"/>
    </source>
</evidence>
<evidence type="ECO:0000313" key="3">
    <source>
        <dbReference type="EMBL" id="CAE0507310.1"/>
    </source>
</evidence>
<dbReference type="CDD" id="cd09917">
    <property type="entry name" value="F-box_SF"/>
    <property type="match status" value="1"/>
</dbReference>
<reference evidence="3" key="1">
    <citation type="submission" date="2021-01" db="EMBL/GenBank/DDBJ databases">
        <authorList>
            <person name="Corre E."/>
            <person name="Pelletier E."/>
            <person name="Niang G."/>
            <person name="Scheremetjew M."/>
            <person name="Finn R."/>
            <person name="Kale V."/>
            <person name="Holt S."/>
            <person name="Cochrane G."/>
            <person name="Meng A."/>
            <person name="Brown T."/>
            <person name="Cohen L."/>
        </authorList>
    </citation>
    <scope>NUCLEOTIDE SEQUENCE</scope>
    <source>
        <strain evidence="3">CCMP1320</strain>
    </source>
</reference>
<dbReference type="Gene3D" id="3.80.10.10">
    <property type="entry name" value="Ribonuclease Inhibitor"/>
    <property type="match status" value="1"/>
</dbReference>
<organism evidence="3">
    <name type="scientific">Dunaliella tertiolecta</name>
    <name type="common">Green alga</name>
    <dbReference type="NCBI Taxonomy" id="3047"/>
    <lineage>
        <taxon>Eukaryota</taxon>
        <taxon>Viridiplantae</taxon>
        <taxon>Chlorophyta</taxon>
        <taxon>core chlorophytes</taxon>
        <taxon>Chlorophyceae</taxon>
        <taxon>CS clade</taxon>
        <taxon>Chlamydomonadales</taxon>
        <taxon>Dunaliellaceae</taxon>
        <taxon>Dunaliella</taxon>
    </lineage>
</organism>
<sequence>MLDARGLPDEVLGLIFKHLQGDAESRRSFMHTCKTMHQSSSCRKELCTLRIFLDEAMNGTFANQLASAPRHCAFSRLIIAAGPRPLEQEPLATQRKLDSEEIEPGEDSEEDEDEDEEDEEGEDEEDEDEEGEVLRTEEEEAADGWDIWPAMEAFELHATLQHVVPGQLQLSGICHLEFEESCVIRDSRALQLVECLRTHLPGVQHLKVRCFIKDDRSPSIMDSSQEEDSAGGLHQANEDEHAPSFIELLPRLQLQSLGVIPVNLSRGMGDAGLAAVTSLTSLCLNSALLTNCDLSRLSGLTNLSSLQVLSVLSTPLMPLLESLPGLQELCLNDTIGSIRGSGEFRDLPHLVSSTLTKLCISSCDCDALPDIRNLPTLRQLHVDRLRLYFSDHYQASSIAALQLFDGFPCFTCGLLTILVFLPRGLTQKEWLLHAFQPVAGLPRVLSSKISVNGDYVDLRQVPELAALFP</sequence>
<gene>
    <name evidence="3" type="ORF">DTER00134_LOCUS22387</name>
</gene>
<name>A0A7S3RAU1_DUNTE</name>
<dbReference type="AlphaFoldDB" id="A0A7S3RAU1"/>
<dbReference type="SUPFAM" id="SSF52058">
    <property type="entry name" value="L domain-like"/>
    <property type="match status" value="1"/>
</dbReference>
<feature type="compositionally biased region" description="Acidic residues" evidence="2">
    <location>
        <begin position="100"/>
        <end position="140"/>
    </location>
</feature>
<dbReference type="EMBL" id="HBIP01037024">
    <property type="protein sequence ID" value="CAE0507310.1"/>
    <property type="molecule type" value="Transcribed_RNA"/>
</dbReference>
<protein>
    <recommendedName>
        <fullName evidence="4">F-box domain-containing protein</fullName>
    </recommendedName>
</protein>
<proteinExistence type="predicted"/>
<dbReference type="InterPro" id="IPR032675">
    <property type="entry name" value="LRR_dom_sf"/>
</dbReference>